<dbReference type="GO" id="GO:0015031">
    <property type="term" value="P:protein transport"/>
    <property type="evidence" value="ECO:0007669"/>
    <property type="project" value="UniProtKB-KW"/>
</dbReference>
<keyword evidence="17" id="KW-1185">Reference proteome</keyword>
<keyword evidence="10 13" id="KW-0143">Chaperone</keyword>
<accession>A0A1V9G4E7</accession>
<reference evidence="16 17" key="1">
    <citation type="submission" date="2016-03" db="EMBL/GenBank/DDBJ databases">
        <title>Niastella vici sp. nov., isolated from farmland soil.</title>
        <authorList>
            <person name="Chen L."/>
            <person name="Wang D."/>
            <person name="Yang S."/>
            <person name="Wang G."/>
        </authorList>
    </citation>
    <scope>NUCLEOTIDE SEQUENCE [LARGE SCALE GENOMIC DNA]</scope>
    <source>
        <strain evidence="16 17">DJ57</strain>
    </source>
</reference>
<keyword evidence="9 13" id="KW-0472">Membrane</keyword>
<gene>
    <name evidence="13" type="primary">yidC</name>
    <name evidence="16" type="ORF">A3860_16795</name>
</gene>
<dbReference type="NCBIfam" id="TIGR03592">
    <property type="entry name" value="yidC_oxa1_cterm"/>
    <property type="match status" value="1"/>
</dbReference>
<dbReference type="EMBL" id="LVYD01000024">
    <property type="protein sequence ID" value="OQP65326.1"/>
    <property type="molecule type" value="Genomic_DNA"/>
</dbReference>
<feature type="transmembrane region" description="Helical" evidence="13">
    <location>
        <begin position="431"/>
        <end position="452"/>
    </location>
</feature>
<evidence type="ECO:0000313" key="17">
    <source>
        <dbReference type="Proteomes" id="UP000192796"/>
    </source>
</evidence>
<evidence type="ECO:0000256" key="11">
    <source>
        <dbReference type="ARBA" id="ARBA00033245"/>
    </source>
</evidence>
<feature type="transmembrane region" description="Helical" evidence="13">
    <location>
        <begin position="488"/>
        <end position="506"/>
    </location>
</feature>
<dbReference type="AlphaFoldDB" id="A0A1V9G4E7"/>
<comment type="subcellular location">
    <subcellularLocation>
        <location evidence="1">Cell inner membrane</location>
        <topology evidence="1">Multi-pass membrane protein</topology>
    </subcellularLocation>
    <subcellularLocation>
        <location evidence="13">Cell membrane</location>
        <topology evidence="13">Multi-pass membrane protein</topology>
    </subcellularLocation>
</comment>
<dbReference type="Pfam" id="PF14849">
    <property type="entry name" value="YidC_periplas"/>
    <property type="match status" value="1"/>
</dbReference>
<feature type="domain" description="Membrane insertase YidC N-terminal" evidence="15">
    <location>
        <begin position="81"/>
        <end position="347"/>
    </location>
</feature>
<evidence type="ECO:0000256" key="2">
    <source>
        <dbReference type="ARBA" id="ARBA00010527"/>
    </source>
</evidence>
<dbReference type="PANTHER" id="PTHR12428:SF65">
    <property type="entry name" value="CYTOCHROME C OXIDASE ASSEMBLY PROTEIN COX18, MITOCHONDRIAL"/>
    <property type="match status" value="1"/>
</dbReference>
<keyword evidence="4 13" id="KW-0813">Transport</keyword>
<feature type="transmembrane region" description="Helical" evidence="13">
    <location>
        <begin position="518"/>
        <end position="537"/>
    </location>
</feature>
<dbReference type="InterPro" id="IPR019998">
    <property type="entry name" value="Membr_insert_YidC"/>
</dbReference>
<evidence type="ECO:0000256" key="5">
    <source>
        <dbReference type="ARBA" id="ARBA00022475"/>
    </source>
</evidence>
<dbReference type="CDD" id="cd20070">
    <property type="entry name" value="5TM_YidC_Alb3"/>
    <property type="match status" value="1"/>
</dbReference>
<evidence type="ECO:0000256" key="6">
    <source>
        <dbReference type="ARBA" id="ARBA00022692"/>
    </source>
</evidence>
<dbReference type="InterPro" id="IPR028055">
    <property type="entry name" value="YidC/Oxa/ALB_C"/>
</dbReference>
<dbReference type="NCBIfam" id="NF002356">
    <property type="entry name" value="PRK01318.2-3"/>
    <property type="match status" value="1"/>
</dbReference>
<keyword evidence="7 13" id="KW-0653">Protein transport</keyword>
<evidence type="ECO:0000256" key="1">
    <source>
        <dbReference type="ARBA" id="ARBA00004429"/>
    </source>
</evidence>
<name>A0A1V9G4E7_9BACT</name>
<evidence type="ECO:0000256" key="12">
    <source>
        <dbReference type="ARBA" id="ARBA00033342"/>
    </source>
</evidence>
<dbReference type="GO" id="GO:0005886">
    <property type="term" value="C:plasma membrane"/>
    <property type="evidence" value="ECO:0007669"/>
    <property type="project" value="UniProtKB-SubCell"/>
</dbReference>
<comment type="caution">
    <text evidence="16">The sequence shown here is derived from an EMBL/GenBank/DDBJ whole genome shotgun (WGS) entry which is preliminary data.</text>
</comment>
<evidence type="ECO:0000256" key="7">
    <source>
        <dbReference type="ARBA" id="ARBA00022927"/>
    </source>
</evidence>
<dbReference type="Pfam" id="PF02096">
    <property type="entry name" value="60KD_IMP"/>
    <property type="match status" value="1"/>
</dbReference>
<comment type="function">
    <text evidence="13">Required for the insertion and/or proper folding and/or complex formation of integral membrane proteins into the membrane. Involved in integration of membrane proteins that insert both dependently and independently of the Sec translocase complex, as well as at least some lipoproteins. Aids folding of multispanning membrane proteins.</text>
</comment>
<evidence type="ECO:0000256" key="13">
    <source>
        <dbReference type="HAMAP-Rule" id="MF_01810"/>
    </source>
</evidence>
<dbReference type="CDD" id="cd19961">
    <property type="entry name" value="EcYidC-like_peri"/>
    <property type="match status" value="1"/>
</dbReference>
<evidence type="ECO:0000256" key="10">
    <source>
        <dbReference type="ARBA" id="ARBA00023186"/>
    </source>
</evidence>
<keyword evidence="5 13" id="KW-1003">Cell membrane</keyword>
<protein>
    <recommendedName>
        <fullName evidence="3 13">Membrane protein insertase YidC</fullName>
    </recommendedName>
    <alternativeName>
        <fullName evidence="12 13">Foldase YidC</fullName>
    </alternativeName>
    <alternativeName>
        <fullName evidence="11 13">Membrane integrase YidC</fullName>
    </alternativeName>
    <alternativeName>
        <fullName evidence="13">Membrane protein YidC</fullName>
    </alternativeName>
</protein>
<evidence type="ECO:0000256" key="8">
    <source>
        <dbReference type="ARBA" id="ARBA00022989"/>
    </source>
</evidence>
<feature type="transmembrane region" description="Helical" evidence="13">
    <location>
        <begin position="362"/>
        <end position="386"/>
    </location>
</feature>
<feature type="domain" description="Membrane insertase YidC/Oxa/ALB C-terminal" evidence="14">
    <location>
        <begin position="366"/>
        <end position="560"/>
    </location>
</feature>
<dbReference type="InterPro" id="IPR047196">
    <property type="entry name" value="YidC_ALB_C"/>
</dbReference>
<evidence type="ECO:0000259" key="14">
    <source>
        <dbReference type="Pfam" id="PF02096"/>
    </source>
</evidence>
<proteinExistence type="inferred from homology"/>
<organism evidence="16 17">
    <name type="scientific">Niastella vici</name>
    <dbReference type="NCBI Taxonomy" id="1703345"/>
    <lineage>
        <taxon>Bacteria</taxon>
        <taxon>Pseudomonadati</taxon>
        <taxon>Bacteroidota</taxon>
        <taxon>Chitinophagia</taxon>
        <taxon>Chitinophagales</taxon>
        <taxon>Chitinophagaceae</taxon>
        <taxon>Niastella</taxon>
    </lineage>
</organism>
<sequence length="609" mass="69252">MNMDRNTVIGFVLLALLLFVYLFTSTRNSHELEAKQQHLADSIARVKRVRDSISLANDTTKVDTTVAPGQLATRGIEQLTVIENEVVKISFTNKGGQPKQVELKNYKSLKDNKPVLLNNTPFDKISYSINTGNNQMAQIADLYFMAPKVTHNADNSQTVIYQVPVPGEGNVTHQFTIRPNDYLIDWAVQLSGADKMLTQGNFNLVWQAQPTQHETDVLYERQQSTVCFYENDEFDYMLSKSARNFEKPVQWVSVSQQFFNTSLIAKDKFTSGDVKFIKNLTDTTSKIAEVTTSLQTRLPLGPTANFPMQLYYGPNNYNILRQHKDQVPEMDKIVNLGRDMYAFVRPINKYIVMPVFGFFRSFIGSMGIAIALLTLFIRLFTSPLVYTSYLSGAKMKALRPEIDKLKEKYGADQQQIGVEQMKLFREAGVNPLGGCIPALLQIPIFFALYSFFNSNIDLRGVGFLWADNLAAYDVIVKFPFSVWGLGNHLSLFTITAVLTSFLISIYNMNMTPDQNNPALKYMPYIFPFILLFVFNKLPAALTWYYTVSNLITLILQFVIQNYIIDHDKILAKIDENRKKPKGKSKWQERLEAMQEAQAQAQKAKGGQKK</sequence>
<keyword evidence="6 13" id="KW-0812">Transmembrane</keyword>
<comment type="similarity">
    <text evidence="2 13">Belongs to the OXA1/ALB3/YidC family. Type 1 subfamily.</text>
</comment>
<dbReference type="InterPro" id="IPR028053">
    <property type="entry name" value="Membr_insert_YidC_N"/>
</dbReference>
<dbReference type="InterPro" id="IPR038221">
    <property type="entry name" value="YidC_periplasmic_sf"/>
</dbReference>
<comment type="subunit">
    <text evidence="13">Interacts with the Sec translocase complex via SecD. Specifically interacts with transmembrane segments of nascent integral membrane proteins during membrane integration.</text>
</comment>
<dbReference type="Gene3D" id="2.70.98.90">
    <property type="match status" value="1"/>
</dbReference>
<dbReference type="GO" id="GO:0051205">
    <property type="term" value="P:protein insertion into membrane"/>
    <property type="evidence" value="ECO:0007669"/>
    <property type="project" value="TreeGrafter"/>
</dbReference>
<keyword evidence="8 13" id="KW-1133">Transmembrane helix</keyword>
<dbReference type="Proteomes" id="UP000192796">
    <property type="component" value="Unassembled WGS sequence"/>
</dbReference>
<dbReference type="PANTHER" id="PTHR12428">
    <property type="entry name" value="OXA1"/>
    <property type="match status" value="1"/>
</dbReference>
<evidence type="ECO:0000313" key="16">
    <source>
        <dbReference type="EMBL" id="OQP65326.1"/>
    </source>
</evidence>
<dbReference type="STRING" id="1703345.A3860_16795"/>
<evidence type="ECO:0000259" key="15">
    <source>
        <dbReference type="Pfam" id="PF14849"/>
    </source>
</evidence>
<dbReference type="RefSeq" id="WP_081146094.1">
    <property type="nucleotide sequence ID" value="NZ_LVYD01000024.1"/>
</dbReference>
<dbReference type="InterPro" id="IPR001708">
    <property type="entry name" value="YidC/ALB3/OXA1/COX18"/>
</dbReference>
<dbReference type="PRINTS" id="PR00701">
    <property type="entry name" value="60KDINNERMP"/>
</dbReference>
<dbReference type="HAMAP" id="MF_01810">
    <property type="entry name" value="YidC_type1"/>
    <property type="match status" value="1"/>
</dbReference>
<dbReference type="GO" id="GO:0032977">
    <property type="term" value="F:membrane insertase activity"/>
    <property type="evidence" value="ECO:0007669"/>
    <property type="project" value="InterPro"/>
</dbReference>
<evidence type="ECO:0000256" key="9">
    <source>
        <dbReference type="ARBA" id="ARBA00023136"/>
    </source>
</evidence>
<evidence type="ECO:0000256" key="3">
    <source>
        <dbReference type="ARBA" id="ARBA00015325"/>
    </source>
</evidence>
<dbReference type="OrthoDB" id="9780552at2"/>
<dbReference type="NCBIfam" id="TIGR03593">
    <property type="entry name" value="yidC_nterm"/>
    <property type="match status" value="1"/>
</dbReference>
<evidence type="ECO:0000256" key="4">
    <source>
        <dbReference type="ARBA" id="ARBA00022448"/>
    </source>
</evidence>